<reference evidence="1 2" key="1">
    <citation type="submission" date="2017-09" db="EMBL/GenBank/DDBJ databases">
        <title>WGS assembly of Aquilegia coerulea Goldsmith.</title>
        <authorList>
            <person name="Hodges S."/>
            <person name="Kramer E."/>
            <person name="Nordborg M."/>
            <person name="Tomkins J."/>
            <person name="Borevitz J."/>
            <person name="Derieg N."/>
            <person name="Yan J."/>
            <person name="Mihaltcheva S."/>
            <person name="Hayes R.D."/>
            <person name="Rokhsar D."/>
        </authorList>
    </citation>
    <scope>NUCLEOTIDE SEQUENCE [LARGE SCALE GENOMIC DNA]</scope>
    <source>
        <strain evidence="2">cv. Goldsmith</strain>
    </source>
</reference>
<protein>
    <submittedName>
        <fullName evidence="1">Uncharacterized protein</fullName>
    </submittedName>
</protein>
<dbReference type="AlphaFoldDB" id="A0A2G5D7L4"/>
<proteinExistence type="predicted"/>
<keyword evidence="2" id="KW-1185">Reference proteome</keyword>
<dbReference type="InParanoid" id="A0A2G5D7L4"/>
<accession>A0A2G5D7L4</accession>
<dbReference type="Proteomes" id="UP000230069">
    <property type="component" value="Unassembled WGS sequence"/>
</dbReference>
<sequence>MLLPALYKASGQYYELMKLIHHNNILILFFHTRNKHFCCIEIIILYVIKFKEMRMKYQGVITSTIQCNQIYVHVA</sequence>
<name>A0A2G5D7L4_AQUCA</name>
<gene>
    <name evidence="1" type="ORF">AQUCO_02600162v1</name>
</gene>
<organism evidence="1 2">
    <name type="scientific">Aquilegia coerulea</name>
    <name type="common">Rocky mountain columbine</name>
    <dbReference type="NCBI Taxonomy" id="218851"/>
    <lineage>
        <taxon>Eukaryota</taxon>
        <taxon>Viridiplantae</taxon>
        <taxon>Streptophyta</taxon>
        <taxon>Embryophyta</taxon>
        <taxon>Tracheophyta</taxon>
        <taxon>Spermatophyta</taxon>
        <taxon>Magnoliopsida</taxon>
        <taxon>Ranunculales</taxon>
        <taxon>Ranunculaceae</taxon>
        <taxon>Thalictroideae</taxon>
        <taxon>Aquilegia</taxon>
    </lineage>
</organism>
<evidence type="ECO:0000313" key="2">
    <source>
        <dbReference type="Proteomes" id="UP000230069"/>
    </source>
</evidence>
<evidence type="ECO:0000313" key="1">
    <source>
        <dbReference type="EMBL" id="PIA39511.1"/>
    </source>
</evidence>
<dbReference type="EMBL" id="KZ305043">
    <property type="protein sequence ID" value="PIA39511.1"/>
    <property type="molecule type" value="Genomic_DNA"/>
</dbReference>